<evidence type="ECO:0000256" key="2">
    <source>
        <dbReference type="ARBA" id="ARBA00006205"/>
    </source>
</evidence>
<gene>
    <name evidence="6" type="ORF">OCGS_0470</name>
</gene>
<dbReference type="Proteomes" id="UP000006765">
    <property type="component" value="Unassembled WGS sequence"/>
</dbReference>
<keyword evidence="4" id="KW-0315">Glutamine amidotransferase</keyword>
<dbReference type="STRING" id="1231392.OCGS_0470"/>
<comment type="caution">
    <text evidence="6">The sequence shown here is derived from an EMBL/GenBank/DDBJ whole genome shotgun (WGS) entry which is preliminary data.</text>
</comment>
<keyword evidence="3" id="KW-0169">Cobalamin biosynthesis</keyword>
<dbReference type="PROSITE" id="PS51274">
    <property type="entry name" value="GATASE_COBBQ"/>
    <property type="match status" value="1"/>
</dbReference>
<comment type="pathway">
    <text evidence="1">Cofactor biosynthesis; adenosylcobalamin biosynthesis.</text>
</comment>
<evidence type="ECO:0000313" key="6">
    <source>
        <dbReference type="EMBL" id="EKE45380.1"/>
    </source>
</evidence>
<organism evidence="6 7">
    <name type="scientific">Oceaniovalibus guishaninsula JLT2003</name>
    <dbReference type="NCBI Taxonomy" id="1231392"/>
    <lineage>
        <taxon>Bacteria</taxon>
        <taxon>Pseudomonadati</taxon>
        <taxon>Pseudomonadota</taxon>
        <taxon>Alphaproteobacteria</taxon>
        <taxon>Rhodobacterales</taxon>
        <taxon>Roseobacteraceae</taxon>
        <taxon>Oceaniovalibus</taxon>
    </lineage>
</organism>
<dbReference type="GO" id="GO:0009236">
    <property type="term" value="P:cobalamin biosynthetic process"/>
    <property type="evidence" value="ECO:0007669"/>
    <property type="project" value="UniProtKB-KW"/>
</dbReference>
<evidence type="ECO:0000256" key="3">
    <source>
        <dbReference type="ARBA" id="ARBA00022573"/>
    </source>
</evidence>
<dbReference type="InterPro" id="IPR029062">
    <property type="entry name" value="Class_I_gatase-like"/>
</dbReference>
<proteinExistence type="inferred from homology"/>
<dbReference type="InterPro" id="IPR011698">
    <property type="entry name" value="GATase_3"/>
</dbReference>
<dbReference type="eggNOG" id="COG1797">
    <property type="taxonomic scope" value="Bacteria"/>
</dbReference>
<dbReference type="PANTHER" id="PTHR43873:SF1">
    <property type="entry name" value="COBYRINATE A,C-DIAMIDE SYNTHASE"/>
    <property type="match status" value="1"/>
</dbReference>
<dbReference type="GO" id="GO:0042242">
    <property type="term" value="F:cobyrinic acid a,c-diamide synthase activity"/>
    <property type="evidence" value="ECO:0007669"/>
    <property type="project" value="InterPro"/>
</dbReference>
<evidence type="ECO:0000256" key="1">
    <source>
        <dbReference type="ARBA" id="ARBA00004953"/>
    </source>
</evidence>
<dbReference type="AlphaFoldDB" id="K2I8K7"/>
<comment type="similarity">
    <text evidence="2">Belongs to the CobB/CobQ family. CobQ subfamily.</text>
</comment>
<evidence type="ECO:0000259" key="5">
    <source>
        <dbReference type="Pfam" id="PF07685"/>
    </source>
</evidence>
<feature type="domain" description="CobB/CobQ-like glutamine amidotransferase" evidence="5">
    <location>
        <begin position="1"/>
        <end position="104"/>
    </location>
</feature>
<dbReference type="InterPro" id="IPR004484">
    <property type="entry name" value="CbiA/CobB_synth"/>
</dbReference>
<evidence type="ECO:0000256" key="4">
    <source>
        <dbReference type="ARBA" id="ARBA00022962"/>
    </source>
</evidence>
<keyword evidence="7" id="KW-1185">Reference proteome</keyword>
<reference evidence="6 7" key="1">
    <citation type="journal article" date="2012" name="J. Bacteriol.">
        <title>Draft Genome Sequence of Oceaniovalibus guishaninsula JLT2003T.</title>
        <authorList>
            <person name="Tang K."/>
            <person name="Liu K."/>
            <person name="Jiao N."/>
        </authorList>
    </citation>
    <scope>NUCLEOTIDE SEQUENCE [LARGE SCALE GENOMIC DNA]</scope>
    <source>
        <strain evidence="6 7">JLT2003</strain>
    </source>
</reference>
<dbReference type="EMBL" id="AMGO01000007">
    <property type="protein sequence ID" value="EKE45380.1"/>
    <property type="molecule type" value="Genomic_DNA"/>
</dbReference>
<name>K2I8K7_9RHOB</name>
<dbReference type="PATRIC" id="fig|1231392.3.peg.473"/>
<sequence>MALGQALIDKDGATHRMAGLLGLVTSYETRRFHLGYRRAVLDAPIPGHGTGAALRGHEFHYSTILDQPDAPLARVTDADGNPVPETGSRRGSVSGTFFHLISAERP</sequence>
<accession>K2I8K7</accession>
<dbReference type="PANTHER" id="PTHR43873">
    <property type="entry name" value="COBYRINATE A,C-DIAMIDE SYNTHASE"/>
    <property type="match status" value="1"/>
</dbReference>
<evidence type="ECO:0000313" key="7">
    <source>
        <dbReference type="Proteomes" id="UP000006765"/>
    </source>
</evidence>
<protein>
    <submittedName>
        <fullName evidence="6">Cobyrinic Acid a,c-diamide synthase</fullName>
    </submittedName>
</protein>
<dbReference type="Pfam" id="PF07685">
    <property type="entry name" value="GATase_3"/>
    <property type="match status" value="1"/>
</dbReference>
<dbReference type="SUPFAM" id="SSF52317">
    <property type="entry name" value="Class I glutamine amidotransferase-like"/>
    <property type="match status" value="1"/>
</dbReference>